<dbReference type="AlphaFoldDB" id="A0A1J1J041"/>
<protein>
    <submittedName>
        <fullName evidence="1">CLUMA_CG018440, isoform A</fullName>
    </submittedName>
</protein>
<dbReference type="EMBL" id="CVRI01000064">
    <property type="protein sequence ID" value="CRL05164.1"/>
    <property type="molecule type" value="Genomic_DNA"/>
</dbReference>
<dbReference type="Proteomes" id="UP000183832">
    <property type="component" value="Unassembled WGS sequence"/>
</dbReference>
<keyword evidence="2" id="KW-1185">Reference proteome</keyword>
<name>A0A1J1J041_9DIPT</name>
<evidence type="ECO:0000313" key="1">
    <source>
        <dbReference type="EMBL" id="CRL05164.1"/>
    </source>
</evidence>
<reference evidence="1 2" key="1">
    <citation type="submission" date="2015-04" db="EMBL/GenBank/DDBJ databases">
        <authorList>
            <person name="Syromyatnikov M.Y."/>
            <person name="Popov V.N."/>
        </authorList>
    </citation>
    <scope>NUCLEOTIDE SEQUENCE [LARGE SCALE GENOMIC DNA]</scope>
</reference>
<organism evidence="1 2">
    <name type="scientific">Clunio marinus</name>
    <dbReference type="NCBI Taxonomy" id="568069"/>
    <lineage>
        <taxon>Eukaryota</taxon>
        <taxon>Metazoa</taxon>
        <taxon>Ecdysozoa</taxon>
        <taxon>Arthropoda</taxon>
        <taxon>Hexapoda</taxon>
        <taxon>Insecta</taxon>
        <taxon>Pterygota</taxon>
        <taxon>Neoptera</taxon>
        <taxon>Endopterygota</taxon>
        <taxon>Diptera</taxon>
        <taxon>Nematocera</taxon>
        <taxon>Chironomoidea</taxon>
        <taxon>Chironomidae</taxon>
        <taxon>Clunio</taxon>
    </lineage>
</organism>
<proteinExistence type="predicted"/>
<accession>A0A1J1J041</accession>
<gene>
    <name evidence="1" type="ORF">CLUMA_CG018440</name>
</gene>
<evidence type="ECO:0000313" key="2">
    <source>
        <dbReference type="Proteomes" id="UP000183832"/>
    </source>
</evidence>
<sequence length="66" mass="7945">MRIENFIKKGSKQMEMNVVLKNISIKQIPTVKKEKLGVLEQFYNKDLKQNVHHLKDIYVVWRLITF</sequence>